<dbReference type="InterPro" id="IPR046373">
    <property type="entry name" value="Acyl-CoA_Oxase/DH_mid-dom_sf"/>
</dbReference>
<evidence type="ECO:0000313" key="9">
    <source>
        <dbReference type="EMBL" id="SCG48976.1"/>
    </source>
</evidence>
<dbReference type="GO" id="GO:0050660">
    <property type="term" value="F:flavin adenine dinucleotide binding"/>
    <property type="evidence" value="ECO:0007669"/>
    <property type="project" value="InterPro"/>
</dbReference>
<dbReference type="InterPro" id="IPR037069">
    <property type="entry name" value="AcylCoA_DH/ox_N_sf"/>
</dbReference>
<dbReference type="InterPro" id="IPR006091">
    <property type="entry name" value="Acyl-CoA_Oxase/DH_mid-dom"/>
</dbReference>
<dbReference type="Pfam" id="PF02770">
    <property type="entry name" value="Acyl-CoA_dh_M"/>
    <property type="match status" value="1"/>
</dbReference>
<dbReference type="Proteomes" id="UP000198226">
    <property type="component" value="Chromosome I"/>
</dbReference>
<feature type="domain" description="Acyl-CoA oxidase/dehydrogenase middle" evidence="7">
    <location>
        <begin position="116"/>
        <end position="206"/>
    </location>
</feature>
<gene>
    <name evidence="9" type="ORF">GA0070623_1641</name>
</gene>
<dbReference type="EMBL" id="LT607752">
    <property type="protein sequence ID" value="SCG48976.1"/>
    <property type="molecule type" value="Genomic_DNA"/>
</dbReference>
<evidence type="ECO:0000256" key="3">
    <source>
        <dbReference type="ARBA" id="ARBA00022630"/>
    </source>
</evidence>
<dbReference type="PANTHER" id="PTHR43884">
    <property type="entry name" value="ACYL-COA DEHYDROGENASE"/>
    <property type="match status" value="1"/>
</dbReference>
<comment type="cofactor">
    <cofactor evidence="1 5">
        <name>FAD</name>
        <dbReference type="ChEBI" id="CHEBI:57692"/>
    </cofactor>
</comment>
<keyword evidence="3 5" id="KW-0285">Flavoprotein</keyword>
<keyword evidence="5" id="KW-0560">Oxidoreductase</keyword>
<dbReference type="Gene3D" id="2.40.110.10">
    <property type="entry name" value="Butyryl-CoA Dehydrogenase, subunit A, domain 2"/>
    <property type="match status" value="1"/>
</dbReference>
<reference evidence="10" key="1">
    <citation type="submission" date="2016-06" db="EMBL/GenBank/DDBJ databases">
        <authorList>
            <person name="Varghese N."/>
            <person name="Submissions Spin"/>
        </authorList>
    </citation>
    <scope>NUCLEOTIDE SEQUENCE [LARGE SCALE GENOMIC DNA]</scope>
    <source>
        <strain evidence="10">DSM 44983</strain>
    </source>
</reference>
<evidence type="ECO:0000256" key="4">
    <source>
        <dbReference type="ARBA" id="ARBA00022827"/>
    </source>
</evidence>
<evidence type="ECO:0000256" key="1">
    <source>
        <dbReference type="ARBA" id="ARBA00001974"/>
    </source>
</evidence>
<dbReference type="Pfam" id="PF00441">
    <property type="entry name" value="Acyl-CoA_dh_1"/>
    <property type="match status" value="1"/>
</dbReference>
<sequence length="377" mass="39218">MTTVAGERHTAARDLTSTLIGDRAGGWDLAGELPVAVLRELGRRGALCAQVPVEFGGLGLSSADNGELTAHTGGLCSSVRSVQTSQGMAAWSISRFGDPEQRRRYLPRLTGGRLAAVAFSEVDAGSDLSAMTTRIEVAGDEAVVTGEKVWTTAAGYADLILVVGRSGSGAAVAVVPRDSPGVRLTRVPHPSGCRAAGHADVRLDAVRLPVSAILGGGGHDLSMLVTAMLLYGRMSVAWGCVGILRECLRVSATHVRSRSQFGTELARHQLVSRHLAELLVAEQVATRACEHASRCWDAGEPGLVAAVVLAKQVSSQNAARGAATAVQLLASRAAHDGSPVARAYRDAKLMEIIEGTTEICQLVLADHVLATAGRGDA</sequence>
<dbReference type="Gene3D" id="1.20.140.10">
    <property type="entry name" value="Butyryl-CoA Dehydrogenase, subunit A, domain 3"/>
    <property type="match status" value="1"/>
</dbReference>
<feature type="domain" description="Acyl-CoA dehydrogenase/oxidase N-terminal" evidence="8">
    <location>
        <begin position="11"/>
        <end position="112"/>
    </location>
</feature>
<dbReference type="InterPro" id="IPR009100">
    <property type="entry name" value="AcylCoA_DH/oxidase_NM_dom_sf"/>
</dbReference>
<name>A0A1C5HSG0_9ACTN</name>
<dbReference type="InterPro" id="IPR036250">
    <property type="entry name" value="AcylCo_DH-like_C"/>
</dbReference>
<comment type="similarity">
    <text evidence="2 5">Belongs to the acyl-CoA dehydrogenase family.</text>
</comment>
<keyword evidence="10" id="KW-1185">Reference proteome</keyword>
<dbReference type="SUPFAM" id="SSF47203">
    <property type="entry name" value="Acyl-CoA dehydrogenase C-terminal domain-like"/>
    <property type="match status" value="1"/>
</dbReference>
<feature type="domain" description="Acyl-CoA dehydrogenase/oxidase C-terminal" evidence="6">
    <location>
        <begin position="225"/>
        <end position="368"/>
    </location>
</feature>
<keyword evidence="4 5" id="KW-0274">FAD</keyword>
<dbReference type="Gene3D" id="1.10.540.10">
    <property type="entry name" value="Acyl-CoA dehydrogenase/oxidase, N-terminal domain"/>
    <property type="match status" value="1"/>
</dbReference>
<accession>A0A1C5HSG0</accession>
<dbReference type="Pfam" id="PF02771">
    <property type="entry name" value="Acyl-CoA_dh_N"/>
    <property type="match status" value="1"/>
</dbReference>
<evidence type="ECO:0000259" key="8">
    <source>
        <dbReference type="Pfam" id="PF02771"/>
    </source>
</evidence>
<dbReference type="InterPro" id="IPR013786">
    <property type="entry name" value="AcylCoA_DH/ox_N"/>
</dbReference>
<dbReference type="PANTHER" id="PTHR43884:SF12">
    <property type="entry name" value="ISOVALERYL-COA DEHYDROGENASE, MITOCHONDRIAL-RELATED"/>
    <property type="match status" value="1"/>
</dbReference>
<evidence type="ECO:0000259" key="7">
    <source>
        <dbReference type="Pfam" id="PF02770"/>
    </source>
</evidence>
<dbReference type="AlphaFoldDB" id="A0A1C5HSG0"/>
<dbReference type="SUPFAM" id="SSF56645">
    <property type="entry name" value="Acyl-CoA dehydrogenase NM domain-like"/>
    <property type="match status" value="1"/>
</dbReference>
<evidence type="ECO:0000313" key="10">
    <source>
        <dbReference type="Proteomes" id="UP000198226"/>
    </source>
</evidence>
<evidence type="ECO:0000259" key="6">
    <source>
        <dbReference type="Pfam" id="PF00441"/>
    </source>
</evidence>
<dbReference type="CDD" id="cd00567">
    <property type="entry name" value="ACAD"/>
    <property type="match status" value="1"/>
</dbReference>
<organism evidence="9 10">
    <name type="scientific">Micromonospora rifamycinica</name>
    <dbReference type="NCBI Taxonomy" id="291594"/>
    <lineage>
        <taxon>Bacteria</taxon>
        <taxon>Bacillati</taxon>
        <taxon>Actinomycetota</taxon>
        <taxon>Actinomycetes</taxon>
        <taxon>Micromonosporales</taxon>
        <taxon>Micromonosporaceae</taxon>
        <taxon>Micromonospora</taxon>
    </lineage>
</organism>
<dbReference type="RefSeq" id="WP_231932716.1">
    <property type="nucleotide sequence ID" value="NZ_LRMV01000119.1"/>
</dbReference>
<dbReference type="GO" id="GO:0003995">
    <property type="term" value="F:acyl-CoA dehydrogenase activity"/>
    <property type="evidence" value="ECO:0007669"/>
    <property type="project" value="TreeGrafter"/>
</dbReference>
<dbReference type="InterPro" id="IPR009075">
    <property type="entry name" value="AcylCo_DH/oxidase_C"/>
</dbReference>
<proteinExistence type="inferred from homology"/>
<protein>
    <submittedName>
        <fullName evidence="9">Methoxymalonate biosynthesis protein</fullName>
    </submittedName>
</protein>
<evidence type="ECO:0000256" key="2">
    <source>
        <dbReference type="ARBA" id="ARBA00009347"/>
    </source>
</evidence>
<evidence type="ECO:0000256" key="5">
    <source>
        <dbReference type="RuleBase" id="RU362125"/>
    </source>
</evidence>